<dbReference type="GO" id="GO:0005829">
    <property type="term" value="C:cytosol"/>
    <property type="evidence" value="ECO:0007669"/>
    <property type="project" value="UniProtKB-SubCell"/>
</dbReference>
<dbReference type="Gene3D" id="1.20.120.160">
    <property type="entry name" value="HPT domain"/>
    <property type="match status" value="1"/>
</dbReference>
<evidence type="ECO:0000256" key="1">
    <source>
        <dbReference type="ARBA" id="ARBA00023012"/>
    </source>
</evidence>
<protein>
    <recommendedName>
        <fullName evidence="2">Histidine-containing phosphotransfer protein</fullName>
    </recommendedName>
</protein>
<comment type="function">
    <text evidence="2">Functions as a two-component phosphorelay mediators between cytokinin sensor histidine kinases and response regulators (B-type ARRs). Plays an important role in propagating cytokinin signal transduction.</text>
</comment>
<dbReference type="GO" id="GO:0005634">
    <property type="term" value="C:nucleus"/>
    <property type="evidence" value="ECO:0007669"/>
    <property type="project" value="UniProtKB-SubCell"/>
</dbReference>
<evidence type="ECO:0000256" key="3">
    <source>
        <dbReference type="SAM" id="MobiDB-lite"/>
    </source>
</evidence>
<comment type="subcellular location">
    <subcellularLocation>
        <location evidence="2">Cytoplasm</location>
        <location evidence="2">Cytosol</location>
    </subcellularLocation>
    <subcellularLocation>
        <location evidence="2">Nucleus</location>
    </subcellularLocation>
</comment>
<dbReference type="GO" id="GO:0000160">
    <property type="term" value="P:phosphorelay signal transduction system"/>
    <property type="evidence" value="ECO:0007669"/>
    <property type="project" value="UniProtKB-UniRule"/>
</dbReference>
<proteinExistence type="predicted"/>
<feature type="compositionally biased region" description="Polar residues" evidence="3">
    <location>
        <begin position="115"/>
        <end position="124"/>
    </location>
</feature>
<accession>A0AAV1XLX5</accession>
<name>A0AAV1XLX5_LUPLU</name>
<dbReference type="EMBL" id="CAXHTB010000016">
    <property type="protein sequence ID" value="CAL0322157.1"/>
    <property type="molecule type" value="Genomic_DNA"/>
</dbReference>
<evidence type="ECO:0000313" key="4">
    <source>
        <dbReference type="EMBL" id="CAL0322157.1"/>
    </source>
</evidence>
<feature type="region of interest" description="Disordered" evidence="3">
    <location>
        <begin position="109"/>
        <end position="137"/>
    </location>
</feature>
<dbReference type="GO" id="GO:0009736">
    <property type="term" value="P:cytokinin-activated signaling pathway"/>
    <property type="evidence" value="ECO:0007669"/>
    <property type="project" value="UniProtKB-KW"/>
</dbReference>
<dbReference type="InterPro" id="IPR036641">
    <property type="entry name" value="HPT_dom_sf"/>
</dbReference>
<dbReference type="SUPFAM" id="SSF47226">
    <property type="entry name" value="Histidine-containing phosphotransfer domain, HPT domain"/>
    <property type="match status" value="1"/>
</dbReference>
<dbReference type="Proteomes" id="UP001497480">
    <property type="component" value="Unassembled WGS sequence"/>
</dbReference>
<comment type="domain">
    <text evidence="2">Histidine-containing phosphotransfer domain (HPt) contains an active histidine that mediates the phosphotransfer.</text>
</comment>
<keyword evidence="5" id="KW-1185">Reference proteome</keyword>
<gene>
    <name evidence="4" type="ORF">LLUT_LOCUS23217</name>
</gene>
<dbReference type="GO" id="GO:0043424">
    <property type="term" value="F:protein histidine kinase binding"/>
    <property type="evidence" value="ECO:0007669"/>
    <property type="project" value="UniProtKB-UniRule"/>
</dbReference>
<comment type="caution">
    <text evidence="4">The sequence shown here is derived from an EMBL/GenBank/DDBJ whole genome shotgun (WGS) entry which is preliminary data.</text>
</comment>
<keyword evidence="2" id="KW-0932">Cytokinin signaling pathway</keyword>
<dbReference type="GO" id="GO:0009927">
    <property type="term" value="F:histidine phosphotransfer kinase activity"/>
    <property type="evidence" value="ECO:0007669"/>
    <property type="project" value="UniProtKB-UniRule"/>
</dbReference>
<sequence length="137" mass="15916">MDTYDGLCNKIGMMRQSLFDEGYVVSSQFQLLEKLQDEKNPNFLQEIFSLYFRDTIRQFGEIEKMIYQEPEGEHKKDMLNRFIYRLKGSVLRIVAAFEQVKLLAQVRPYEKADSPESQTGSSVTVEIPKSPGEVEVH</sequence>
<reference evidence="4 5" key="1">
    <citation type="submission" date="2024-03" db="EMBL/GenBank/DDBJ databases">
        <authorList>
            <person name="Martinez-Hernandez J."/>
        </authorList>
    </citation>
    <scope>NUCLEOTIDE SEQUENCE [LARGE SCALE GENOMIC DNA]</scope>
</reference>
<evidence type="ECO:0000313" key="5">
    <source>
        <dbReference type="Proteomes" id="UP001497480"/>
    </source>
</evidence>
<keyword evidence="1 2" id="KW-0902">Two-component regulatory system</keyword>
<dbReference type="AlphaFoldDB" id="A0AAV1XLX5"/>
<dbReference type="InterPro" id="IPR045871">
    <property type="entry name" value="AHP1-5/YPD1"/>
</dbReference>
<dbReference type="PANTHER" id="PTHR28242">
    <property type="entry name" value="PHOSPHORELAY INTERMEDIATE PROTEIN YPD1"/>
    <property type="match status" value="1"/>
</dbReference>
<organism evidence="4 5">
    <name type="scientific">Lupinus luteus</name>
    <name type="common">European yellow lupine</name>
    <dbReference type="NCBI Taxonomy" id="3873"/>
    <lineage>
        <taxon>Eukaryota</taxon>
        <taxon>Viridiplantae</taxon>
        <taxon>Streptophyta</taxon>
        <taxon>Embryophyta</taxon>
        <taxon>Tracheophyta</taxon>
        <taxon>Spermatophyta</taxon>
        <taxon>Magnoliopsida</taxon>
        <taxon>eudicotyledons</taxon>
        <taxon>Gunneridae</taxon>
        <taxon>Pentapetalae</taxon>
        <taxon>rosids</taxon>
        <taxon>fabids</taxon>
        <taxon>Fabales</taxon>
        <taxon>Fabaceae</taxon>
        <taxon>Papilionoideae</taxon>
        <taxon>50 kb inversion clade</taxon>
        <taxon>genistoids sensu lato</taxon>
        <taxon>core genistoids</taxon>
        <taxon>Genisteae</taxon>
        <taxon>Lupinus</taxon>
    </lineage>
</organism>
<evidence type="ECO:0000256" key="2">
    <source>
        <dbReference type="RuleBase" id="RU369004"/>
    </source>
</evidence>
<dbReference type="PANTHER" id="PTHR28242:SF41">
    <property type="entry name" value="HISTIDINE CONTAINING PHOSPHOTRANSFER PROTEIN"/>
    <property type="match status" value="1"/>
</dbReference>